<feature type="domain" description="SLS1 N-terminal" evidence="2">
    <location>
        <begin position="205"/>
        <end position="313"/>
    </location>
</feature>
<accession>A0A9P9AIJ1</accession>
<dbReference type="EMBL" id="JAGSXJ010000001">
    <property type="protein sequence ID" value="KAH6697444.1"/>
    <property type="molecule type" value="Genomic_DNA"/>
</dbReference>
<feature type="region of interest" description="Disordered" evidence="1">
    <location>
        <begin position="520"/>
        <end position="542"/>
    </location>
</feature>
<feature type="compositionally biased region" description="Basic and acidic residues" evidence="1">
    <location>
        <begin position="58"/>
        <end position="71"/>
    </location>
</feature>
<proteinExistence type="predicted"/>
<dbReference type="Proteomes" id="UP000770015">
    <property type="component" value="Unassembled WGS sequence"/>
</dbReference>
<feature type="compositionally biased region" description="Basic and acidic residues" evidence="1">
    <location>
        <begin position="877"/>
        <end position="889"/>
    </location>
</feature>
<dbReference type="InterPro" id="IPR048401">
    <property type="entry name" value="SLS1_C"/>
</dbReference>
<feature type="domain" description="SLS1 C-terminal" evidence="3">
    <location>
        <begin position="498"/>
        <end position="822"/>
    </location>
</feature>
<reference evidence="4" key="1">
    <citation type="journal article" date="2021" name="Nat. Commun.">
        <title>Genetic determinants of endophytism in the Arabidopsis root mycobiome.</title>
        <authorList>
            <person name="Mesny F."/>
            <person name="Miyauchi S."/>
            <person name="Thiergart T."/>
            <person name="Pickel B."/>
            <person name="Atanasova L."/>
            <person name="Karlsson M."/>
            <person name="Huettel B."/>
            <person name="Barry K.W."/>
            <person name="Haridas S."/>
            <person name="Chen C."/>
            <person name="Bauer D."/>
            <person name="Andreopoulos W."/>
            <person name="Pangilinan J."/>
            <person name="LaButti K."/>
            <person name="Riley R."/>
            <person name="Lipzen A."/>
            <person name="Clum A."/>
            <person name="Drula E."/>
            <person name="Henrissat B."/>
            <person name="Kohler A."/>
            <person name="Grigoriev I.V."/>
            <person name="Martin F.M."/>
            <person name="Hacquard S."/>
        </authorList>
    </citation>
    <scope>NUCLEOTIDE SEQUENCE</scope>
    <source>
        <strain evidence="4">MPI-SDFR-AT-0117</strain>
    </source>
</reference>
<feature type="region of interest" description="Disordered" evidence="1">
    <location>
        <begin position="58"/>
        <end position="146"/>
    </location>
</feature>
<dbReference type="InterPro" id="IPR048400">
    <property type="entry name" value="SLS1_N"/>
</dbReference>
<comment type="caution">
    <text evidence="4">The sequence shown here is derived from an EMBL/GenBank/DDBJ whole genome shotgun (WGS) entry which is preliminary data.</text>
</comment>
<keyword evidence="5" id="KW-1185">Reference proteome</keyword>
<evidence type="ECO:0000259" key="2">
    <source>
        <dbReference type="Pfam" id="PF20776"/>
    </source>
</evidence>
<feature type="compositionally biased region" description="Basic residues" evidence="1">
    <location>
        <begin position="134"/>
        <end position="143"/>
    </location>
</feature>
<evidence type="ECO:0000259" key="3">
    <source>
        <dbReference type="Pfam" id="PF20778"/>
    </source>
</evidence>
<evidence type="ECO:0000313" key="5">
    <source>
        <dbReference type="Proteomes" id="UP000770015"/>
    </source>
</evidence>
<dbReference type="OrthoDB" id="5392646at2759"/>
<dbReference type="AlphaFoldDB" id="A0A9P9AIJ1"/>
<organism evidence="4 5">
    <name type="scientific">Plectosphaerella plurivora</name>
    <dbReference type="NCBI Taxonomy" id="936078"/>
    <lineage>
        <taxon>Eukaryota</taxon>
        <taxon>Fungi</taxon>
        <taxon>Dikarya</taxon>
        <taxon>Ascomycota</taxon>
        <taxon>Pezizomycotina</taxon>
        <taxon>Sordariomycetes</taxon>
        <taxon>Hypocreomycetidae</taxon>
        <taxon>Glomerellales</taxon>
        <taxon>Plectosphaerellaceae</taxon>
        <taxon>Plectosphaerella</taxon>
    </lineage>
</organism>
<gene>
    <name evidence="4" type="ORF">F5X68DRAFT_197326</name>
</gene>
<dbReference type="Pfam" id="PF20776">
    <property type="entry name" value="SLS1_N"/>
    <property type="match status" value="1"/>
</dbReference>
<protein>
    <submittedName>
        <fullName evidence="4">Mitochondrial inner-membrane-bound regulator-domain-containing protein</fullName>
    </submittedName>
</protein>
<feature type="compositionally biased region" description="Polar residues" evidence="1">
    <location>
        <begin position="530"/>
        <end position="542"/>
    </location>
</feature>
<name>A0A9P9AIJ1_9PEZI</name>
<sequence>MTSRLAQTGRVCLQCQSRHLSGPRPSSVFQLRQPLTIHHRYARPYSSFDAVWDRIKTASESTKKEPIDVKPLRGRGSPRKNVDNDEPPSERPTGSDARSEKPARRARKGSAESEYTPEVSREKPQEQPQETPKPRGRRGRVGSRRVVLQPENISINMLGQAAHTIVMRDDILAPPRRQIEEGPVIETNPDRAAAEIQAFLEAAEGEPSPEEAFQNIEELRPSAGLIQGDEFWALHHNLCEGFTNRQLSDYIVKRRKKQKGAKPLAAAAPRPRRPWMTSNYSIRPVQRLEVTADMNPKARRALHLMMEEWHLDIWERVEGLSVMEVQVKHPAVAVVLSAGGARNERLSTLRAEYLQPGESLAYVPETKLLSIAARRTIVETIINEIERMTENVGTEPVALLAADEGANRGSFTAVRAVLSQLCSLTNTAFAVEKAGERAVAQARIMWVQGNAPAGDDKLERMGHTVWRLLYTAHSKPESTVVVPRAIGGRLDLDTRHEEKLPWMDRQKSWARWVLPVHREGEDDSSPLEANASSVPALGNSSEAPSVEEALWAPSETSVSTTFGHVLFEAPKDEATADQVIASLSGNEPAAHTLTAVVPPPSGLASLDALLSEDSSTTTIVLRFAAGPDHTTTPLLTVDEDVVGLNPEAAARFTIELHLQVPETIPEDGILTWDSSPRISARAVFETTHSDIVLPDRPVDLRVTRLASSALRDPESIPALREFIDASDLDISTGQLRAPATLSLPTASLPLAPAENDESSTTLEFLGLEVRRAAEFPYQGHSLKYSSIEAGLHGGRRAELSLSMTPGADEADHRQRYLDLAVSLADGQLVRWGDGPQGVESLSDGELDLVGEFFDVQWEDSELADVGLDTTESQVTESDGKEPQDLDPRQ</sequence>
<evidence type="ECO:0000256" key="1">
    <source>
        <dbReference type="SAM" id="MobiDB-lite"/>
    </source>
</evidence>
<dbReference type="Pfam" id="PF20778">
    <property type="entry name" value="SLS1_C"/>
    <property type="match status" value="1"/>
</dbReference>
<feature type="region of interest" description="Disordered" evidence="1">
    <location>
        <begin position="864"/>
        <end position="889"/>
    </location>
</feature>
<evidence type="ECO:0000313" key="4">
    <source>
        <dbReference type="EMBL" id="KAH6697444.1"/>
    </source>
</evidence>